<dbReference type="PANTHER" id="PTHR40469">
    <property type="entry name" value="SECRETED GLYCOSYL HYDROLASE"/>
    <property type="match status" value="1"/>
</dbReference>
<dbReference type="STRING" id="452637.Oter_4538"/>
<feature type="signal peptide" evidence="1">
    <location>
        <begin position="1"/>
        <end position="19"/>
    </location>
</feature>
<dbReference type="OrthoDB" id="109511at2"/>
<dbReference type="InterPro" id="IPR029062">
    <property type="entry name" value="Class_I_gatase-like"/>
</dbReference>
<reference evidence="3 4" key="1">
    <citation type="journal article" date="2011" name="J. Bacteriol.">
        <title>Genome sequence of the verrucomicrobium Opitutus terrae PB90-1, an abundant inhabitant of rice paddy soil ecosystems.</title>
        <authorList>
            <person name="van Passel M.W."/>
            <person name="Kant R."/>
            <person name="Palva A."/>
            <person name="Copeland A."/>
            <person name="Lucas S."/>
            <person name="Lapidus A."/>
            <person name="Glavina del Rio T."/>
            <person name="Pitluck S."/>
            <person name="Goltsman E."/>
            <person name="Clum A."/>
            <person name="Sun H."/>
            <person name="Schmutz J."/>
            <person name="Larimer F.W."/>
            <person name="Land M.L."/>
            <person name="Hauser L."/>
            <person name="Kyrpides N."/>
            <person name="Mikhailova N."/>
            <person name="Richardson P.P."/>
            <person name="Janssen P.H."/>
            <person name="de Vos W.M."/>
            <person name="Smidt H."/>
        </authorList>
    </citation>
    <scope>NUCLEOTIDE SEQUENCE [LARGE SCALE GENOMIC DNA]</scope>
    <source>
        <strain evidence="4">DSM 11246 / JCM 15787 / PB90-1</strain>
    </source>
</reference>
<feature type="chain" id="PRO_5002771987" description="ThuA-like domain-containing protein" evidence="1">
    <location>
        <begin position="20"/>
        <end position="290"/>
    </location>
</feature>
<name>B1ZQQ8_OPITP</name>
<dbReference type="Gene3D" id="3.40.50.880">
    <property type="match status" value="1"/>
</dbReference>
<evidence type="ECO:0000313" key="4">
    <source>
        <dbReference type="Proteomes" id="UP000007013"/>
    </source>
</evidence>
<dbReference type="InterPro" id="IPR029010">
    <property type="entry name" value="ThuA-like"/>
</dbReference>
<proteinExistence type="predicted"/>
<dbReference type="EMBL" id="CP001032">
    <property type="protein sequence ID" value="ACB77809.1"/>
    <property type="molecule type" value="Genomic_DNA"/>
</dbReference>
<keyword evidence="1" id="KW-0732">Signal</keyword>
<evidence type="ECO:0000259" key="2">
    <source>
        <dbReference type="Pfam" id="PF06283"/>
    </source>
</evidence>
<evidence type="ECO:0000256" key="1">
    <source>
        <dbReference type="SAM" id="SignalP"/>
    </source>
</evidence>
<gene>
    <name evidence="3" type="ordered locus">Oter_4538</name>
</gene>
<dbReference type="Proteomes" id="UP000007013">
    <property type="component" value="Chromosome"/>
</dbReference>
<dbReference type="AlphaFoldDB" id="B1ZQQ8"/>
<dbReference type="SUPFAM" id="SSF52317">
    <property type="entry name" value="Class I glutamine amidotransferase-like"/>
    <property type="match status" value="1"/>
</dbReference>
<feature type="domain" description="ThuA-like" evidence="2">
    <location>
        <begin position="23"/>
        <end position="268"/>
    </location>
</feature>
<dbReference type="PANTHER" id="PTHR40469:SF2">
    <property type="entry name" value="GALACTOSE-BINDING DOMAIN-LIKE SUPERFAMILY PROTEIN"/>
    <property type="match status" value="1"/>
</dbReference>
<dbReference type="HOGENOM" id="CLU_082117_0_0_0"/>
<keyword evidence="4" id="KW-1185">Reference proteome</keyword>
<dbReference type="eggNOG" id="COG3828">
    <property type="taxonomic scope" value="Bacteria"/>
</dbReference>
<evidence type="ECO:0000313" key="3">
    <source>
        <dbReference type="EMBL" id="ACB77809.1"/>
    </source>
</evidence>
<accession>B1ZQQ8</accession>
<dbReference type="RefSeq" id="WP_012377323.1">
    <property type="nucleotide sequence ID" value="NC_010571.1"/>
</dbReference>
<sequence>MKTLCAFLLLSIAAVSASAAPIKALIIDGQNNHEWQVTTPHLKSILEQTGLFHVDVATTPPKGGDLSGFRPTFSDYGLVISNYMGDAWPAATQAAFVDYVRGGGGFVVVHSADNAFPAWKDYNAICGLGGWEGRNEQWGPYVYWDGTKIVRDPSPGPGGSHGNVHAFQVVIREPDHPITHGLPTTWMHAADELYNRLRGPAENLTVLATAYDDPANRGSGRHEPILFTVTYGQGRIFHTPLGHVRKGDLTAMRCVGFIVTLQRGAEWAATGRVTQALPADFPQAETVSLR</sequence>
<dbReference type="Pfam" id="PF06283">
    <property type="entry name" value="ThuA"/>
    <property type="match status" value="1"/>
</dbReference>
<dbReference type="KEGG" id="ote:Oter_4538"/>
<protein>
    <recommendedName>
        <fullName evidence="2">ThuA-like domain-containing protein</fullName>
    </recommendedName>
</protein>
<organism evidence="3 4">
    <name type="scientific">Opitutus terrae (strain DSM 11246 / JCM 15787 / PB90-1)</name>
    <dbReference type="NCBI Taxonomy" id="452637"/>
    <lineage>
        <taxon>Bacteria</taxon>
        <taxon>Pseudomonadati</taxon>
        <taxon>Verrucomicrobiota</taxon>
        <taxon>Opitutia</taxon>
        <taxon>Opitutales</taxon>
        <taxon>Opitutaceae</taxon>
        <taxon>Opitutus</taxon>
    </lineage>
</organism>